<name>W5YVZ9_9GAMM</name>
<accession>W5YVZ9</accession>
<sequence length="53" mass="6457">MLDRWIAHGCLFLFLIQFFVRVLDAFIRGIRRRWIRIEQLIYGRSGTEAIELF</sequence>
<reference evidence="2 3" key="1">
    <citation type="journal article" date="2014" name="Genome Announc.">
        <title>Draft Genome Sequences of Marinobacter similis A3d10T and Marinobacter salarius R9SW1T.</title>
        <authorList>
            <person name="Ivanova E.P."/>
            <person name="Ng H.J."/>
            <person name="Webb H.K."/>
            <person name="Feng G."/>
            <person name="Oshima K."/>
            <person name="Hattori M."/>
            <person name="Ohkuma M."/>
            <person name="Sergeev A.F."/>
            <person name="Mikhailov V.V."/>
            <person name="Crawford R.J."/>
            <person name="Sawabe T."/>
        </authorList>
    </citation>
    <scope>NUCLEOTIDE SEQUENCE [LARGE SCALE GENOMIC DNA]</scope>
    <source>
        <strain evidence="3">A3d10 and R9SW1</strain>
    </source>
</reference>
<evidence type="ECO:0000313" key="3">
    <source>
        <dbReference type="Proteomes" id="UP000035081"/>
    </source>
</evidence>
<dbReference type="EMBL" id="CP007152">
    <property type="protein sequence ID" value="AHI33024.1"/>
    <property type="molecule type" value="Genomic_DNA"/>
</dbReference>
<proteinExistence type="predicted"/>
<gene>
    <name evidence="2" type="ORF">AU15_05180</name>
</gene>
<evidence type="ECO:0000313" key="2">
    <source>
        <dbReference type="EMBL" id="AHI33024.1"/>
    </source>
</evidence>
<dbReference type="AlphaFoldDB" id="W5YVZ9"/>
<dbReference type="KEGG" id="msr:AU15_05180"/>
<protein>
    <submittedName>
        <fullName evidence="2">Uncharacterized protein</fullName>
    </submittedName>
</protein>
<evidence type="ECO:0000256" key="1">
    <source>
        <dbReference type="SAM" id="Phobius"/>
    </source>
</evidence>
<keyword evidence="1" id="KW-0472">Membrane</keyword>
<keyword evidence="1" id="KW-1133">Transmembrane helix</keyword>
<dbReference type="Proteomes" id="UP000035081">
    <property type="component" value="Chromosome"/>
</dbReference>
<feature type="transmembrane region" description="Helical" evidence="1">
    <location>
        <begin position="6"/>
        <end position="27"/>
    </location>
</feature>
<keyword evidence="1" id="KW-0812">Transmembrane</keyword>
<organism evidence="2 3">
    <name type="scientific">Marinobacter salarius</name>
    <dbReference type="NCBI Taxonomy" id="1420917"/>
    <lineage>
        <taxon>Bacteria</taxon>
        <taxon>Pseudomonadati</taxon>
        <taxon>Pseudomonadota</taxon>
        <taxon>Gammaproteobacteria</taxon>
        <taxon>Pseudomonadales</taxon>
        <taxon>Marinobacteraceae</taxon>
        <taxon>Marinobacter</taxon>
    </lineage>
</organism>
<dbReference type="HOGENOM" id="CLU_3063231_0_0_6"/>